<evidence type="ECO:0000259" key="2">
    <source>
        <dbReference type="PROSITE" id="PS51384"/>
    </source>
</evidence>
<dbReference type="Pfam" id="PF04954">
    <property type="entry name" value="SIP"/>
    <property type="match status" value="1"/>
</dbReference>
<gene>
    <name evidence="3" type="ORF">ACFFF6_07960</name>
</gene>
<dbReference type="InterPro" id="IPR039261">
    <property type="entry name" value="FNR_nucleotide-bd"/>
</dbReference>
<dbReference type="Gene3D" id="2.40.30.10">
    <property type="entry name" value="Translation factors"/>
    <property type="match status" value="1"/>
</dbReference>
<dbReference type="InterPro" id="IPR039374">
    <property type="entry name" value="SIP_fam"/>
</dbReference>
<proteinExistence type="predicted"/>
<feature type="domain" description="FAD-binding FR-type" evidence="2">
    <location>
        <begin position="27"/>
        <end position="154"/>
    </location>
</feature>
<dbReference type="PANTHER" id="PTHR30157:SF0">
    <property type="entry name" value="NADPH-DEPENDENT FERRIC-CHELATE REDUCTASE"/>
    <property type="match status" value="1"/>
</dbReference>
<dbReference type="SUPFAM" id="SSF63380">
    <property type="entry name" value="Riboflavin synthase domain-like"/>
    <property type="match status" value="1"/>
</dbReference>
<name>A0ABV6RDC9_9MICO</name>
<organism evidence="3 4">
    <name type="scientific">Brachybacterium hainanense</name>
    <dbReference type="NCBI Taxonomy" id="1541174"/>
    <lineage>
        <taxon>Bacteria</taxon>
        <taxon>Bacillati</taxon>
        <taxon>Actinomycetota</taxon>
        <taxon>Actinomycetes</taxon>
        <taxon>Micrococcales</taxon>
        <taxon>Dermabacteraceae</taxon>
        <taxon>Brachybacterium</taxon>
    </lineage>
</organism>
<evidence type="ECO:0000256" key="1">
    <source>
        <dbReference type="SAM" id="MobiDB-lite"/>
    </source>
</evidence>
<sequence>MFDASSTPAPAAAAESTTQARPARPNRPQAVLEVISKERITPQMMRVRLGGEGLADLSPNDFTDSYVKLLIAAPGSGLTPPYDLDALRAESPELLPSRRTYTVRRWDLEAGFIDIDFVLHGTGEDAGVAARWADEAIPGDLVAASGAGGAYAPRPEVGFHLIVGDHSALPAIVRAIEALPPRARGVALIQLQQDRDRQRIEAPEGVEVRWLIGENELLVTALEQLDLPAGEDLQVFAHGERGIIKRVRRELVTVRSIPKDRISISAYWALGRVEDQFQAEKREPVGRIDD</sequence>
<protein>
    <submittedName>
        <fullName evidence="3">Siderophore-interacting protein</fullName>
    </submittedName>
</protein>
<dbReference type="EMBL" id="JBHLSV010000007">
    <property type="protein sequence ID" value="MFC0673888.1"/>
    <property type="molecule type" value="Genomic_DNA"/>
</dbReference>
<dbReference type="PANTHER" id="PTHR30157">
    <property type="entry name" value="FERRIC REDUCTASE, NADPH-DEPENDENT"/>
    <property type="match status" value="1"/>
</dbReference>
<keyword evidence="4" id="KW-1185">Reference proteome</keyword>
<dbReference type="Proteomes" id="UP001589793">
    <property type="component" value="Unassembled WGS sequence"/>
</dbReference>
<dbReference type="InterPro" id="IPR007037">
    <property type="entry name" value="SIP_rossman_dom"/>
</dbReference>
<accession>A0ABV6RDC9</accession>
<dbReference type="InterPro" id="IPR017938">
    <property type="entry name" value="Riboflavin_synthase-like_b-brl"/>
</dbReference>
<feature type="compositionally biased region" description="Low complexity" evidence="1">
    <location>
        <begin position="1"/>
        <end position="23"/>
    </location>
</feature>
<dbReference type="InterPro" id="IPR017927">
    <property type="entry name" value="FAD-bd_FR_type"/>
</dbReference>
<dbReference type="InterPro" id="IPR013113">
    <property type="entry name" value="SIP_FAD-bd"/>
</dbReference>
<dbReference type="PROSITE" id="PS51384">
    <property type="entry name" value="FAD_FR"/>
    <property type="match status" value="1"/>
</dbReference>
<dbReference type="RefSeq" id="WP_376979821.1">
    <property type="nucleotide sequence ID" value="NZ_JBHLSV010000007.1"/>
</dbReference>
<evidence type="ECO:0000313" key="3">
    <source>
        <dbReference type="EMBL" id="MFC0673888.1"/>
    </source>
</evidence>
<dbReference type="Gene3D" id="3.40.50.80">
    <property type="entry name" value="Nucleotide-binding domain of ferredoxin-NADP reductase (FNR) module"/>
    <property type="match status" value="1"/>
</dbReference>
<dbReference type="CDD" id="cd06193">
    <property type="entry name" value="siderophore_interacting"/>
    <property type="match status" value="1"/>
</dbReference>
<feature type="region of interest" description="Disordered" evidence="1">
    <location>
        <begin position="1"/>
        <end position="27"/>
    </location>
</feature>
<dbReference type="Pfam" id="PF08021">
    <property type="entry name" value="FAD_binding_9"/>
    <property type="match status" value="1"/>
</dbReference>
<evidence type="ECO:0000313" key="4">
    <source>
        <dbReference type="Proteomes" id="UP001589793"/>
    </source>
</evidence>
<comment type="caution">
    <text evidence="3">The sequence shown here is derived from an EMBL/GenBank/DDBJ whole genome shotgun (WGS) entry which is preliminary data.</text>
</comment>
<reference evidence="3 4" key="1">
    <citation type="submission" date="2024-09" db="EMBL/GenBank/DDBJ databases">
        <authorList>
            <person name="Sun Q."/>
            <person name="Mori K."/>
        </authorList>
    </citation>
    <scope>NUCLEOTIDE SEQUENCE [LARGE SCALE GENOMIC DNA]</scope>
    <source>
        <strain evidence="3 4">CICC 10874</strain>
    </source>
</reference>